<protein>
    <submittedName>
        <fullName evidence="1">Uncharacterized protein</fullName>
    </submittedName>
</protein>
<evidence type="ECO:0000313" key="1">
    <source>
        <dbReference type="EMBL" id="ARQ96012.1"/>
    </source>
</evidence>
<reference evidence="1 2" key="1">
    <citation type="submission" date="2017-03" db="EMBL/GenBank/DDBJ databases">
        <title>Efficacy of two virulent bacteriophages, qdsa001 and qdsa002, against Staphylococcus aureus biofilms and their genome analysis.</title>
        <authorList>
            <person name="Lv X."/>
            <person name="Wang J."/>
            <person name="Lin H."/>
        </authorList>
    </citation>
    <scope>NUCLEOTIDE SEQUENCE [LARGE SCALE GENOMIC DNA]</scope>
</reference>
<organism evidence="1 2">
    <name type="scientific">Staphylococcus phage qdsa002</name>
    <dbReference type="NCBI Taxonomy" id="1970746"/>
    <lineage>
        <taxon>Viruses</taxon>
        <taxon>Duplodnaviria</taxon>
        <taxon>Heunggongvirae</taxon>
        <taxon>Uroviricota</taxon>
        <taxon>Caudoviricetes</taxon>
        <taxon>Herelleviridae</taxon>
        <taxon>Twortvirinae</taxon>
        <taxon>Kayvirus</taxon>
        <taxon>Kayvirus G15</taxon>
    </lineage>
</organism>
<gene>
    <name evidence="1" type="ORF">qdsa002_55</name>
</gene>
<accession>A0A1X9SIW2</accession>
<sequence>MANEKELIRMVNYLIDNMSMWHINYARAVLIPSEVEKIIKEHEKFDDLLKKRGEWLVKGSDTDNIDDLETYNQIMNNQKDEMMIQEIDIYTQGKTIKVDNEHYSSDELNEIINKIEQSEDIKVKSNYKLLCIDYTKIIGYEVTYASSYEEKFKNDLEKKTCDILVL</sequence>
<name>A0A1X9SIW2_9CAUD</name>
<evidence type="ECO:0000313" key="2">
    <source>
        <dbReference type="Proteomes" id="UP000225347"/>
    </source>
</evidence>
<dbReference type="Proteomes" id="UP000225347">
    <property type="component" value="Segment"/>
</dbReference>
<dbReference type="EMBL" id="KY779849">
    <property type="protein sequence ID" value="ARQ96012.1"/>
    <property type="molecule type" value="Genomic_DNA"/>
</dbReference>
<proteinExistence type="predicted"/>